<protein>
    <recommendedName>
        <fullName evidence="6 12">Dihydropteroate synthase</fullName>
        <shortName evidence="12">DHPS</shortName>
        <ecNumber evidence="5 12">2.5.1.15</ecNumber>
    </recommendedName>
    <alternativeName>
        <fullName evidence="11 12">Dihydropteroate pyrophosphorylase</fullName>
    </alternativeName>
</protein>
<dbReference type="Pfam" id="PF00809">
    <property type="entry name" value="Pterin_bind"/>
    <property type="match status" value="1"/>
</dbReference>
<comment type="pathway">
    <text evidence="3 12">Cofactor biosynthesis; tetrahydrofolate biosynthesis; 7,8-dihydrofolate from 2-amino-4-hydroxy-6-hydroxymethyl-7,8-dihydropteridine diphosphate and 4-aminobenzoate: step 1/2.</text>
</comment>
<comment type="function">
    <text evidence="12">Catalyzes the condensation of para-aminobenzoate (pABA) with 6-hydroxymethyl-7,8-dihydropterin diphosphate (DHPt-PP) to form 7,8-dihydropteroate (H2Pte), the immediate precursor of folate derivatives.</text>
</comment>
<proteinExistence type="inferred from homology"/>
<evidence type="ECO:0000256" key="7">
    <source>
        <dbReference type="ARBA" id="ARBA00022679"/>
    </source>
</evidence>
<comment type="caution">
    <text evidence="14">The sequence shown here is derived from an EMBL/GenBank/DDBJ whole genome shotgun (WGS) entry which is preliminary data.</text>
</comment>
<dbReference type="GO" id="GO:0004156">
    <property type="term" value="F:dihydropteroate synthase activity"/>
    <property type="evidence" value="ECO:0007669"/>
    <property type="project" value="UniProtKB-EC"/>
</dbReference>
<dbReference type="GO" id="GO:0046872">
    <property type="term" value="F:metal ion binding"/>
    <property type="evidence" value="ECO:0007669"/>
    <property type="project" value="UniProtKB-KW"/>
</dbReference>
<dbReference type="RefSeq" id="WP_146888737.1">
    <property type="nucleotide sequence ID" value="NZ_BJYG01000024.1"/>
</dbReference>
<dbReference type="InterPro" id="IPR006390">
    <property type="entry name" value="DHP_synth_dom"/>
</dbReference>
<evidence type="ECO:0000256" key="5">
    <source>
        <dbReference type="ARBA" id="ARBA00012458"/>
    </source>
</evidence>
<dbReference type="PANTHER" id="PTHR20941">
    <property type="entry name" value="FOLATE SYNTHESIS PROTEINS"/>
    <property type="match status" value="1"/>
</dbReference>
<keyword evidence="8 12" id="KW-0479">Metal-binding</keyword>
<evidence type="ECO:0000256" key="10">
    <source>
        <dbReference type="ARBA" id="ARBA00022909"/>
    </source>
</evidence>
<evidence type="ECO:0000313" key="15">
    <source>
        <dbReference type="Proteomes" id="UP000321746"/>
    </source>
</evidence>
<accession>A0A511XLA0</accession>
<evidence type="ECO:0000256" key="12">
    <source>
        <dbReference type="RuleBase" id="RU361205"/>
    </source>
</evidence>
<keyword evidence="15" id="KW-1185">Reference proteome</keyword>
<dbReference type="EMBL" id="BJYG01000024">
    <property type="protein sequence ID" value="GEN63708.1"/>
    <property type="molecule type" value="Genomic_DNA"/>
</dbReference>
<dbReference type="Gene3D" id="3.20.20.20">
    <property type="entry name" value="Dihydropteroate synthase-like"/>
    <property type="match status" value="1"/>
</dbReference>
<name>A0A511XLA0_9PROT</name>
<dbReference type="OrthoDB" id="9811744at2"/>
<evidence type="ECO:0000259" key="13">
    <source>
        <dbReference type="PROSITE" id="PS50972"/>
    </source>
</evidence>
<evidence type="ECO:0000256" key="8">
    <source>
        <dbReference type="ARBA" id="ARBA00022723"/>
    </source>
</evidence>
<dbReference type="InterPro" id="IPR000489">
    <property type="entry name" value="Pterin-binding_dom"/>
</dbReference>
<keyword evidence="7 12" id="KW-0808">Transferase</keyword>
<evidence type="ECO:0000256" key="6">
    <source>
        <dbReference type="ARBA" id="ARBA00016919"/>
    </source>
</evidence>
<dbReference type="UniPathway" id="UPA00077">
    <property type="reaction ID" value="UER00156"/>
</dbReference>
<evidence type="ECO:0000256" key="2">
    <source>
        <dbReference type="ARBA" id="ARBA00001946"/>
    </source>
</evidence>
<reference evidence="14 15" key="1">
    <citation type="submission" date="2019-07" db="EMBL/GenBank/DDBJ databases">
        <title>Whole genome shotgun sequence of Acetobacter oeni NBRC 105207.</title>
        <authorList>
            <person name="Hosoyama A."/>
            <person name="Uohara A."/>
            <person name="Ohji S."/>
            <person name="Ichikawa N."/>
        </authorList>
    </citation>
    <scope>NUCLEOTIDE SEQUENCE [LARGE SCALE GENOMIC DNA]</scope>
    <source>
        <strain evidence="14 15">NBRC 105207</strain>
    </source>
</reference>
<evidence type="ECO:0000256" key="4">
    <source>
        <dbReference type="ARBA" id="ARBA00009503"/>
    </source>
</evidence>
<sequence length="342" mass="36222">MDARRLIEPAGLMWGSEARAAIGSGIALPLAGGSTAFTVVTLIEGNVRTGPLPVERIPGAWNDELAVLTGSAPMTDLPPGALVMGILNVTPDSFSDGGQYKTARQAISRADDMIAGGVSVIDIGAESTRPFADIVTSEEEWGRLSPVLKEIVGTGVAISVDTRNARTMEAALNAGASLINDVSALTYDPDALPLLAERSCPVILMHMRGTPETMNSFTSYEDVAVDVVRELAARIEKAERAGVSRSRIIVDPGIGFAKNTEQNCELLRRLPIFANLDCRLVLGTSRKRFIGSLTGVTQASQRDPGTLAASAPGMNLPGTLFRVHDYVAMKQAVQVWEGCFAS</sequence>
<evidence type="ECO:0000256" key="9">
    <source>
        <dbReference type="ARBA" id="ARBA00022842"/>
    </source>
</evidence>
<evidence type="ECO:0000256" key="3">
    <source>
        <dbReference type="ARBA" id="ARBA00004763"/>
    </source>
</evidence>
<dbReference type="GO" id="GO:0046654">
    <property type="term" value="P:tetrahydrofolate biosynthetic process"/>
    <property type="evidence" value="ECO:0007669"/>
    <property type="project" value="UniProtKB-UniPathway"/>
</dbReference>
<gene>
    <name evidence="14" type="ORF">AOE01nite_19320</name>
</gene>
<dbReference type="GO" id="GO:0005829">
    <property type="term" value="C:cytosol"/>
    <property type="evidence" value="ECO:0007669"/>
    <property type="project" value="TreeGrafter"/>
</dbReference>
<dbReference type="AlphaFoldDB" id="A0A511XLA0"/>
<keyword evidence="9 12" id="KW-0460">Magnesium</keyword>
<evidence type="ECO:0000256" key="1">
    <source>
        <dbReference type="ARBA" id="ARBA00000012"/>
    </source>
</evidence>
<dbReference type="CDD" id="cd00739">
    <property type="entry name" value="DHPS"/>
    <property type="match status" value="1"/>
</dbReference>
<dbReference type="Proteomes" id="UP000321746">
    <property type="component" value="Unassembled WGS sequence"/>
</dbReference>
<comment type="catalytic activity">
    <reaction evidence="1">
        <text>(7,8-dihydropterin-6-yl)methyl diphosphate + 4-aminobenzoate = 7,8-dihydropteroate + diphosphate</text>
        <dbReference type="Rhea" id="RHEA:19949"/>
        <dbReference type="ChEBI" id="CHEBI:17836"/>
        <dbReference type="ChEBI" id="CHEBI:17839"/>
        <dbReference type="ChEBI" id="CHEBI:33019"/>
        <dbReference type="ChEBI" id="CHEBI:72950"/>
        <dbReference type="EC" id="2.5.1.15"/>
    </reaction>
</comment>
<dbReference type="PROSITE" id="PS00793">
    <property type="entry name" value="DHPS_2"/>
    <property type="match status" value="1"/>
</dbReference>
<evidence type="ECO:0000313" key="14">
    <source>
        <dbReference type="EMBL" id="GEN63708.1"/>
    </source>
</evidence>
<evidence type="ECO:0000256" key="11">
    <source>
        <dbReference type="ARBA" id="ARBA00030193"/>
    </source>
</evidence>
<dbReference type="InterPro" id="IPR011005">
    <property type="entry name" value="Dihydropteroate_synth-like_sf"/>
</dbReference>
<dbReference type="EC" id="2.5.1.15" evidence="5 12"/>
<keyword evidence="10 12" id="KW-0289">Folate biosynthesis</keyword>
<feature type="domain" description="Pterin-binding" evidence="13">
    <location>
        <begin position="81"/>
        <end position="334"/>
    </location>
</feature>
<dbReference type="InterPro" id="IPR045031">
    <property type="entry name" value="DHP_synth-like"/>
</dbReference>
<comment type="similarity">
    <text evidence="4 12">Belongs to the DHPS family.</text>
</comment>
<dbReference type="PROSITE" id="PS00792">
    <property type="entry name" value="DHPS_1"/>
    <property type="match status" value="1"/>
</dbReference>
<comment type="cofactor">
    <cofactor evidence="2 12">
        <name>Mg(2+)</name>
        <dbReference type="ChEBI" id="CHEBI:18420"/>
    </cofactor>
</comment>
<dbReference type="NCBIfam" id="TIGR01496">
    <property type="entry name" value="DHPS"/>
    <property type="match status" value="1"/>
</dbReference>
<organism evidence="14 15">
    <name type="scientific">Acetobacter oeni</name>
    <dbReference type="NCBI Taxonomy" id="304077"/>
    <lineage>
        <taxon>Bacteria</taxon>
        <taxon>Pseudomonadati</taxon>
        <taxon>Pseudomonadota</taxon>
        <taxon>Alphaproteobacteria</taxon>
        <taxon>Acetobacterales</taxon>
        <taxon>Acetobacteraceae</taxon>
        <taxon>Acetobacter</taxon>
    </lineage>
</organism>
<dbReference type="PROSITE" id="PS50972">
    <property type="entry name" value="PTERIN_BINDING"/>
    <property type="match status" value="1"/>
</dbReference>
<dbReference type="SUPFAM" id="SSF51717">
    <property type="entry name" value="Dihydropteroate synthetase-like"/>
    <property type="match status" value="1"/>
</dbReference>
<dbReference type="GO" id="GO:0046656">
    <property type="term" value="P:folic acid biosynthetic process"/>
    <property type="evidence" value="ECO:0007669"/>
    <property type="project" value="UniProtKB-KW"/>
</dbReference>
<dbReference type="FunFam" id="3.20.20.20:FF:000006">
    <property type="entry name" value="Dihydropteroate synthase"/>
    <property type="match status" value="1"/>
</dbReference>
<dbReference type="PANTHER" id="PTHR20941:SF1">
    <property type="entry name" value="FOLIC ACID SYNTHESIS PROTEIN FOL1"/>
    <property type="match status" value="1"/>
</dbReference>